<dbReference type="AlphaFoldDB" id="A0A060UXU7"/>
<dbReference type="InterPro" id="IPR027396">
    <property type="entry name" value="DsrEFH-like"/>
</dbReference>
<protein>
    <recommendedName>
        <fullName evidence="4">DsrE family protein</fullName>
    </recommendedName>
</protein>
<reference evidence="2 3" key="3">
    <citation type="submission" date="2017-03" db="EMBL/GenBank/DDBJ databases">
        <authorList>
            <person name="Regsiter A."/>
            <person name="William W."/>
        </authorList>
    </citation>
    <scope>NUCLEOTIDE SEQUENCE [LARGE SCALE GENOMIC DNA]</scope>
    <source>
        <strain evidence="2">PRJEB5721</strain>
    </source>
</reference>
<gene>
    <name evidence="2" type="ORF">AFERRI_50901</name>
    <name evidence="1" type="ORF">AFERRI_530234</name>
</gene>
<dbReference type="EMBL" id="CCCS020000049">
    <property type="protein sequence ID" value="CDQ11339.1"/>
    <property type="molecule type" value="Genomic_DNA"/>
</dbReference>
<proteinExistence type="predicted"/>
<accession>A0A060UXU7</accession>
<reference evidence="1" key="1">
    <citation type="submission" date="2014-03" db="EMBL/GenBank/DDBJ databases">
        <authorList>
            <person name="Genoscope - CEA"/>
        </authorList>
    </citation>
    <scope>NUCLEOTIDE SEQUENCE [LARGE SCALE GENOMIC DNA]</scope>
    <source>
        <strain evidence="1">CF27</strain>
    </source>
</reference>
<dbReference type="Gene3D" id="3.40.1260.10">
    <property type="entry name" value="DsrEFH-like"/>
    <property type="match status" value="1"/>
</dbReference>
<dbReference type="SUPFAM" id="SSF75169">
    <property type="entry name" value="DsrEFH-like"/>
    <property type="match status" value="1"/>
</dbReference>
<evidence type="ECO:0000313" key="1">
    <source>
        <dbReference type="EMBL" id="CDQ11339.1"/>
    </source>
</evidence>
<dbReference type="RefSeq" id="WP_231551221.1">
    <property type="nucleotide sequence ID" value="NZ_CCCS020000049.1"/>
</dbReference>
<name>A0A060UXU7_9PROT</name>
<evidence type="ECO:0000313" key="3">
    <source>
        <dbReference type="Proteomes" id="UP000193925"/>
    </source>
</evidence>
<dbReference type="Proteomes" id="UP000193925">
    <property type="component" value="Chromosome AFERRI"/>
</dbReference>
<dbReference type="EMBL" id="LT841305">
    <property type="protein sequence ID" value="SMH67699.1"/>
    <property type="molecule type" value="Genomic_DNA"/>
</dbReference>
<organism evidence="1">
    <name type="scientific">Acidithiobacillus ferrivorans</name>
    <dbReference type="NCBI Taxonomy" id="160808"/>
    <lineage>
        <taxon>Bacteria</taxon>
        <taxon>Pseudomonadati</taxon>
        <taxon>Pseudomonadota</taxon>
        <taxon>Acidithiobacillia</taxon>
        <taxon>Acidithiobacillales</taxon>
        <taxon>Acidithiobacillaceae</taxon>
        <taxon>Acidithiobacillus</taxon>
    </lineage>
</organism>
<keyword evidence="3" id="KW-1185">Reference proteome</keyword>
<reference evidence="1" key="2">
    <citation type="submission" date="2014-07" db="EMBL/GenBank/DDBJ databases">
        <title>Initial genome analysis of the psychrotolerant acidophile Acidithiobacillus ferrivorans CF27: insights into iron and sulfur oxidation pathways and into biofilm formation.</title>
        <authorList>
            <person name="Talla E."/>
            <person name="Hedrich S."/>
            <person name="Mangenot S."/>
            <person name="Ji B."/>
            <person name="Johnson D.B."/>
            <person name="Barbe V."/>
            <person name="Bonnefoy V."/>
        </authorList>
    </citation>
    <scope>NUCLEOTIDE SEQUENCE [LARGE SCALE GENOMIC DNA]</scope>
    <source>
        <strain evidence="1">CF27</strain>
    </source>
</reference>
<sequence length="122" mass="13323">MTKSIKTMHWTILIRSHPDASGNPVLQGLRMAAAAVADEIVVSVFLAEGAASLALHSENPGARWRVHHDLIAEVQELGAEMHAIGLEWLHATENRALIPGIKMASMKTLVRQMKLSDQVITL</sequence>
<evidence type="ECO:0000313" key="2">
    <source>
        <dbReference type="EMBL" id="SMH67699.1"/>
    </source>
</evidence>
<evidence type="ECO:0008006" key="4">
    <source>
        <dbReference type="Google" id="ProtNLM"/>
    </source>
</evidence>